<dbReference type="HOGENOM" id="CLU_2353246_0_0_2"/>
<sequence>METQAGFFRKAETYRIMIDPEGVGHIRIIKRMNFRTVLALFKELYLELRKRPEGRPYIIIHVSRSLSDEMSENLKAFLMFCSTCLDGTFELSVVE</sequence>
<dbReference type="KEGG" id="mbn:Mboo_2047"/>
<evidence type="ECO:0000313" key="2">
    <source>
        <dbReference type="Proteomes" id="UP000002408"/>
    </source>
</evidence>
<gene>
    <name evidence="1" type="ordered locus">Mboo_2047</name>
</gene>
<evidence type="ECO:0000313" key="1">
    <source>
        <dbReference type="EMBL" id="ABS56561.1"/>
    </source>
</evidence>
<accession>A7IA00</accession>
<keyword evidence="2" id="KW-1185">Reference proteome</keyword>
<proteinExistence type="predicted"/>
<dbReference type="AlphaFoldDB" id="A7IA00"/>
<organism evidence="1 2">
    <name type="scientific">Methanoregula boonei (strain DSM 21154 / JCM 14090 / 6A8)</name>
    <dbReference type="NCBI Taxonomy" id="456442"/>
    <lineage>
        <taxon>Archaea</taxon>
        <taxon>Methanobacteriati</taxon>
        <taxon>Methanobacteriota</taxon>
        <taxon>Stenosarchaea group</taxon>
        <taxon>Methanomicrobia</taxon>
        <taxon>Methanomicrobiales</taxon>
        <taxon>Methanoregulaceae</taxon>
        <taxon>Methanoregula</taxon>
    </lineage>
</organism>
<dbReference type="eggNOG" id="arCOG09458">
    <property type="taxonomic scope" value="Archaea"/>
</dbReference>
<dbReference type="EMBL" id="CP000780">
    <property type="protein sequence ID" value="ABS56561.1"/>
    <property type="molecule type" value="Genomic_DNA"/>
</dbReference>
<protein>
    <submittedName>
        <fullName evidence="1">Uncharacterized protein</fullName>
    </submittedName>
</protein>
<dbReference type="Proteomes" id="UP000002408">
    <property type="component" value="Chromosome"/>
</dbReference>
<reference evidence="2" key="1">
    <citation type="journal article" date="2015" name="Microbiology">
        <title>Genome of Methanoregula boonei 6A8 reveals adaptations to oligotrophic peatland environments.</title>
        <authorList>
            <person name="Braeuer S."/>
            <person name="Cadillo-Quiroz H."/>
            <person name="Kyrpides N."/>
            <person name="Woyke T."/>
            <person name="Goodwin L."/>
            <person name="Detter C."/>
            <person name="Podell S."/>
            <person name="Yavitt J.B."/>
            <person name="Zinder S.H."/>
        </authorList>
    </citation>
    <scope>NUCLEOTIDE SEQUENCE [LARGE SCALE GENOMIC DNA]</scope>
    <source>
        <strain evidence="2">DSM 21154 / JCM 14090 / 6A8</strain>
    </source>
</reference>
<name>A7IA00_METB6</name>